<dbReference type="PANTHER" id="PTHR43390">
    <property type="entry name" value="SIGNAL PEPTIDASE I"/>
    <property type="match status" value="1"/>
</dbReference>
<dbReference type="CDD" id="cd06530">
    <property type="entry name" value="S26_SPase_I"/>
    <property type="match status" value="1"/>
</dbReference>
<protein>
    <recommendedName>
        <fullName evidence="2">Signal peptidase I</fullName>
        <ecNumber evidence="2">3.4.21.89</ecNumber>
    </recommendedName>
</protein>
<dbReference type="AlphaFoldDB" id="A0A1F5IQE8"/>
<dbReference type="GO" id="GO:0009003">
    <property type="term" value="F:signal peptidase activity"/>
    <property type="evidence" value="ECO:0007669"/>
    <property type="project" value="UniProtKB-EC"/>
</dbReference>
<dbReference type="NCBIfam" id="TIGR02227">
    <property type="entry name" value="sigpep_I_bact"/>
    <property type="match status" value="1"/>
</dbReference>
<dbReference type="EC" id="3.4.21.89" evidence="2"/>
<dbReference type="InterPro" id="IPR000223">
    <property type="entry name" value="Pept_S26A_signal_pept_1"/>
</dbReference>
<comment type="caution">
    <text evidence="4">The sequence shown here is derived from an EMBL/GenBank/DDBJ whole genome shotgun (WGS) entry which is preliminary data.</text>
</comment>
<reference evidence="4 5" key="1">
    <citation type="journal article" date="2016" name="Nat. Commun.">
        <title>Thousands of microbial genomes shed light on interconnected biogeochemical processes in an aquifer system.</title>
        <authorList>
            <person name="Anantharaman K."/>
            <person name="Brown C.T."/>
            <person name="Hug L.A."/>
            <person name="Sharon I."/>
            <person name="Castelle C.J."/>
            <person name="Probst A.J."/>
            <person name="Thomas B.C."/>
            <person name="Singh A."/>
            <person name="Wilkins M.J."/>
            <person name="Karaoz U."/>
            <person name="Brodie E.L."/>
            <person name="Williams K.H."/>
            <person name="Hubbard S.S."/>
            <person name="Banfield J.F."/>
        </authorList>
    </citation>
    <scope>NUCLEOTIDE SEQUENCE [LARGE SCALE GENOMIC DNA]</scope>
</reference>
<dbReference type="Proteomes" id="UP000176336">
    <property type="component" value="Unassembled WGS sequence"/>
</dbReference>
<dbReference type="InterPro" id="IPR019533">
    <property type="entry name" value="Peptidase_S26"/>
</dbReference>
<evidence type="ECO:0000313" key="5">
    <source>
        <dbReference type="Proteomes" id="UP000176336"/>
    </source>
</evidence>
<keyword evidence="2" id="KW-0472">Membrane</keyword>
<dbReference type="EMBL" id="MFCR01000011">
    <property type="protein sequence ID" value="OGE18598.1"/>
    <property type="molecule type" value="Genomic_DNA"/>
</dbReference>
<evidence type="ECO:0000259" key="3">
    <source>
        <dbReference type="Pfam" id="PF10502"/>
    </source>
</evidence>
<evidence type="ECO:0000256" key="2">
    <source>
        <dbReference type="RuleBase" id="RU362042"/>
    </source>
</evidence>
<accession>A0A1F5IQE8</accession>
<organism evidence="4 5">
    <name type="scientific">Candidatus Daviesbacteria bacterium RIFCSPHIGHO2_01_FULL_41_23</name>
    <dbReference type="NCBI Taxonomy" id="1797764"/>
    <lineage>
        <taxon>Bacteria</taxon>
        <taxon>Candidatus Daviesiibacteriota</taxon>
    </lineage>
</organism>
<dbReference type="GO" id="GO:0004252">
    <property type="term" value="F:serine-type endopeptidase activity"/>
    <property type="evidence" value="ECO:0007669"/>
    <property type="project" value="InterPro"/>
</dbReference>
<keyword evidence="2" id="KW-0812">Transmembrane</keyword>
<dbReference type="Pfam" id="PF10502">
    <property type="entry name" value="Peptidase_S26"/>
    <property type="match status" value="1"/>
</dbReference>
<gene>
    <name evidence="4" type="ORF">A2871_03820</name>
</gene>
<evidence type="ECO:0000313" key="4">
    <source>
        <dbReference type="EMBL" id="OGE18598.1"/>
    </source>
</evidence>
<feature type="transmembrane region" description="Helical" evidence="2">
    <location>
        <begin position="6"/>
        <end position="27"/>
    </location>
</feature>
<dbReference type="GO" id="GO:0016020">
    <property type="term" value="C:membrane"/>
    <property type="evidence" value="ECO:0007669"/>
    <property type="project" value="UniProtKB-SubCell"/>
</dbReference>
<comment type="subcellular location">
    <subcellularLocation>
        <location evidence="2">Membrane</location>
        <topology evidence="2">Single-pass type II membrane protein</topology>
    </subcellularLocation>
</comment>
<dbReference type="Gene3D" id="2.10.109.10">
    <property type="entry name" value="Umud Fragment, subunit A"/>
    <property type="match status" value="1"/>
</dbReference>
<dbReference type="PRINTS" id="PR00727">
    <property type="entry name" value="LEADERPTASE"/>
</dbReference>
<evidence type="ECO:0000256" key="1">
    <source>
        <dbReference type="ARBA" id="ARBA00009370"/>
    </source>
</evidence>
<dbReference type="GO" id="GO:0006465">
    <property type="term" value="P:signal peptide processing"/>
    <property type="evidence" value="ECO:0007669"/>
    <property type="project" value="InterPro"/>
</dbReference>
<dbReference type="InterPro" id="IPR036286">
    <property type="entry name" value="LexA/Signal_pep-like_sf"/>
</dbReference>
<sequence length="177" mass="20817">MKLIIFLIIIIILFLALIASFFLIHIFRVPDSSMEPGLGHNQYLVFKKYFRTKPNPKRGDIILYRDPKSETIFVGRVILLPSEEFAVSNGSIYIKEKEVRKLDEPYLNSEFRYKVNVEEMWSKLEQTQYIVLPDNRQNQIIDFKKSIVEQRDILGILMASSWYPTKCSILSRCSDNF</sequence>
<keyword evidence="2" id="KW-1133">Transmembrane helix</keyword>
<name>A0A1F5IQE8_9BACT</name>
<keyword evidence="2" id="KW-0645">Protease</keyword>
<comment type="similarity">
    <text evidence="1 2">Belongs to the peptidase S26 family.</text>
</comment>
<keyword evidence="2" id="KW-0378">Hydrolase</keyword>
<dbReference type="PANTHER" id="PTHR43390:SF1">
    <property type="entry name" value="CHLOROPLAST PROCESSING PEPTIDASE"/>
    <property type="match status" value="1"/>
</dbReference>
<proteinExistence type="inferred from homology"/>
<dbReference type="SUPFAM" id="SSF51306">
    <property type="entry name" value="LexA/Signal peptidase"/>
    <property type="match status" value="1"/>
</dbReference>
<comment type="catalytic activity">
    <reaction evidence="2">
        <text>Cleavage of hydrophobic, N-terminal signal or leader sequences from secreted and periplasmic proteins.</text>
        <dbReference type="EC" id="3.4.21.89"/>
    </reaction>
</comment>
<feature type="domain" description="Peptidase S26" evidence="3">
    <location>
        <begin position="6"/>
        <end position="138"/>
    </location>
</feature>